<sequence>MPPRPTTSTSWSWSAIAARRRSSPRTGSRPIEWLSMTTDALLAQSAIDRLTSSAHTLVIEGPSYRQRTRPGYGAVDSSEGEVDAEQRIIDLREPEHGSPGSV</sequence>
<reference evidence="3" key="1">
    <citation type="journal article" date="2006" name="Proc. Natl. Acad. Sci. U.S.A.">
        <title>The complete genome of Rhodococcus sp. RHA1 provides insights into a catabolic powerhouse.</title>
        <authorList>
            <person name="McLeod M.P."/>
            <person name="Warren R.L."/>
            <person name="Hsiao W.W.L."/>
            <person name="Araki N."/>
            <person name="Myhre M."/>
            <person name="Fernandes C."/>
            <person name="Miyazawa D."/>
            <person name="Wong W."/>
            <person name="Lillquist A.L."/>
            <person name="Wang D."/>
            <person name="Dosanjh M."/>
            <person name="Hara H."/>
            <person name="Petrescu A."/>
            <person name="Morin R.D."/>
            <person name="Yang G."/>
            <person name="Stott J.M."/>
            <person name="Schein J.E."/>
            <person name="Shin H."/>
            <person name="Smailus D."/>
            <person name="Siddiqui A.S."/>
            <person name="Marra M.A."/>
            <person name="Jones S.J.M."/>
            <person name="Holt R."/>
            <person name="Brinkman F.S.L."/>
            <person name="Miyauchi K."/>
            <person name="Fukuda M."/>
            <person name="Davies J.E."/>
            <person name="Mohn W.W."/>
            <person name="Eltis L.D."/>
        </authorList>
    </citation>
    <scope>NUCLEOTIDE SEQUENCE [LARGE SCALE GENOMIC DNA]</scope>
    <source>
        <strain evidence="3">RHA1</strain>
    </source>
</reference>
<dbReference type="HOGENOM" id="CLU_2275291_0_0_11"/>
<evidence type="ECO:0000313" key="3">
    <source>
        <dbReference type="Proteomes" id="UP000008710"/>
    </source>
</evidence>
<dbReference type="Proteomes" id="UP000008710">
    <property type="component" value="Plasmid pRHL1"/>
</dbReference>
<gene>
    <name evidence="2" type="ordered locus">RHA1_ro09076</name>
</gene>
<proteinExistence type="predicted"/>
<geneLocation type="plasmid" evidence="2 3">
    <name>pRHL1</name>
</geneLocation>
<keyword evidence="2" id="KW-0614">Plasmid</keyword>
<dbReference type="AlphaFoldDB" id="Q0RX66"/>
<evidence type="ECO:0000313" key="2">
    <source>
        <dbReference type="EMBL" id="ABH00120.1"/>
    </source>
</evidence>
<organism evidence="2 3">
    <name type="scientific">Rhodococcus jostii (strain RHA1)</name>
    <dbReference type="NCBI Taxonomy" id="101510"/>
    <lineage>
        <taxon>Bacteria</taxon>
        <taxon>Bacillati</taxon>
        <taxon>Actinomycetota</taxon>
        <taxon>Actinomycetes</taxon>
        <taxon>Mycobacteriales</taxon>
        <taxon>Nocardiaceae</taxon>
        <taxon>Rhodococcus</taxon>
    </lineage>
</organism>
<accession>Q0RX66</accession>
<evidence type="ECO:0000256" key="1">
    <source>
        <dbReference type="SAM" id="MobiDB-lite"/>
    </source>
</evidence>
<feature type="region of interest" description="Disordered" evidence="1">
    <location>
        <begin position="1"/>
        <end position="30"/>
    </location>
</feature>
<feature type="compositionally biased region" description="Low complexity" evidence="1">
    <location>
        <begin position="1"/>
        <end position="17"/>
    </location>
</feature>
<name>Q0RX66_RHOJR</name>
<protein>
    <submittedName>
        <fullName evidence="2">Uncharacterized protein</fullName>
    </submittedName>
</protein>
<dbReference type="KEGG" id="rha:RHA1_ro09076"/>
<dbReference type="EMBL" id="CP000432">
    <property type="protein sequence ID" value="ABH00120.1"/>
    <property type="molecule type" value="Genomic_DNA"/>
</dbReference>